<dbReference type="EMBL" id="JACASF010000004">
    <property type="protein sequence ID" value="KAF6480731.1"/>
    <property type="molecule type" value="Genomic_DNA"/>
</dbReference>
<comment type="caution">
    <text evidence="2">The sequence shown here is derived from an EMBL/GenBank/DDBJ whole genome shotgun (WGS) entry which is preliminary data.</text>
</comment>
<dbReference type="Proteomes" id="UP000550707">
    <property type="component" value="Unassembled WGS sequence"/>
</dbReference>
<reference evidence="2 3" key="1">
    <citation type="journal article" date="2020" name="Nature">
        <title>Six reference-quality genomes reveal evolution of bat adaptations.</title>
        <authorList>
            <person name="Jebb D."/>
            <person name="Huang Z."/>
            <person name="Pippel M."/>
            <person name="Hughes G.M."/>
            <person name="Lavrichenko K."/>
            <person name="Devanna P."/>
            <person name="Winkler S."/>
            <person name="Jermiin L.S."/>
            <person name="Skirmuntt E.C."/>
            <person name="Katzourakis A."/>
            <person name="Burkitt-Gray L."/>
            <person name="Ray D.A."/>
            <person name="Sullivan K.A.M."/>
            <person name="Roscito J.G."/>
            <person name="Kirilenko B.M."/>
            <person name="Davalos L.M."/>
            <person name="Corthals A.P."/>
            <person name="Power M.L."/>
            <person name="Jones G."/>
            <person name="Ransome R.D."/>
            <person name="Dechmann D.K.N."/>
            <person name="Locatelli A.G."/>
            <person name="Puechmaille S.J."/>
            <person name="Fedrigo O."/>
            <person name="Jarvis E.D."/>
            <person name="Hiller M."/>
            <person name="Vernes S.C."/>
            <person name="Myers E.W."/>
            <person name="Teeling E.C."/>
        </authorList>
    </citation>
    <scope>NUCLEOTIDE SEQUENCE [LARGE SCALE GENOMIC DNA]</scope>
    <source>
        <strain evidence="2">MMolMol1</strain>
        <tissue evidence="2">Muscle</tissue>
    </source>
</reference>
<proteinExistence type="predicted"/>
<evidence type="ECO:0000313" key="3">
    <source>
        <dbReference type="Proteomes" id="UP000550707"/>
    </source>
</evidence>
<protein>
    <submittedName>
        <fullName evidence="2">Uncharacterized protein</fullName>
    </submittedName>
</protein>
<gene>
    <name evidence="2" type="ORF">HJG59_010581</name>
</gene>
<organism evidence="2 3">
    <name type="scientific">Molossus molossus</name>
    <name type="common">Pallas' mastiff bat</name>
    <name type="synonym">Vespertilio molossus</name>
    <dbReference type="NCBI Taxonomy" id="27622"/>
    <lineage>
        <taxon>Eukaryota</taxon>
        <taxon>Metazoa</taxon>
        <taxon>Chordata</taxon>
        <taxon>Craniata</taxon>
        <taxon>Vertebrata</taxon>
        <taxon>Euteleostomi</taxon>
        <taxon>Mammalia</taxon>
        <taxon>Eutheria</taxon>
        <taxon>Laurasiatheria</taxon>
        <taxon>Chiroptera</taxon>
        <taxon>Yangochiroptera</taxon>
        <taxon>Molossidae</taxon>
        <taxon>Molossus</taxon>
    </lineage>
</organism>
<evidence type="ECO:0000256" key="1">
    <source>
        <dbReference type="SAM" id="MobiDB-lite"/>
    </source>
</evidence>
<feature type="region of interest" description="Disordered" evidence="1">
    <location>
        <begin position="1"/>
        <end position="22"/>
    </location>
</feature>
<accession>A0A7J8I8U5</accession>
<dbReference type="AlphaFoldDB" id="A0A7J8I8U5"/>
<evidence type="ECO:0000313" key="2">
    <source>
        <dbReference type="EMBL" id="KAF6480731.1"/>
    </source>
</evidence>
<sequence>MPGTGTQAEQKGCPLGMSMKGYEGTESRMEGLVGEGEQTVRLFAEALEQKKAYLKATQLFQVFHGLRVGVGVGGGRVGVGGEKRQSPEPDPKRPPSPCDPKLLPSRKPRPQRHPLPALPGTLASCQVSC</sequence>
<feature type="compositionally biased region" description="Basic and acidic residues" evidence="1">
    <location>
        <begin position="81"/>
        <end position="93"/>
    </location>
</feature>
<feature type="region of interest" description="Disordered" evidence="1">
    <location>
        <begin position="73"/>
        <end position="129"/>
    </location>
</feature>
<dbReference type="InParanoid" id="A0A7J8I8U5"/>
<keyword evidence="3" id="KW-1185">Reference proteome</keyword>
<name>A0A7J8I8U5_MOLMO</name>